<evidence type="ECO:0000259" key="1">
    <source>
        <dbReference type="PROSITE" id="PS51094"/>
    </source>
</evidence>
<keyword evidence="2" id="KW-0808">Transferase</keyword>
<dbReference type="InterPro" id="IPR002178">
    <property type="entry name" value="PTS_EIIA_type-2_dom"/>
</dbReference>
<reference evidence="2 3" key="1">
    <citation type="submission" date="2018-06" db="EMBL/GenBank/DDBJ databases">
        <authorList>
            <consortium name="Pathogen Informatics"/>
            <person name="Doyle S."/>
        </authorList>
    </citation>
    <scope>NUCLEOTIDE SEQUENCE [LARGE SCALE GENOMIC DNA]</scope>
    <source>
        <strain evidence="2 3">NCTC12112</strain>
    </source>
</reference>
<accession>A0AAX2JD47</accession>
<dbReference type="KEGG" id="ful:C4N20_03395"/>
<dbReference type="RefSeq" id="WP_005980858.1">
    <property type="nucleotide sequence ID" value="NZ_CABKNW010000005.1"/>
</dbReference>
<feature type="domain" description="PTS EIIA type-2" evidence="1">
    <location>
        <begin position="5"/>
        <end position="151"/>
    </location>
</feature>
<dbReference type="Pfam" id="PF00359">
    <property type="entry name" value="PTS_EIIA_2"/>
    <property type="match status" value="1"/>
</dbReference>
<proteinExistence type="predicted"/>
<dbReference type="GO" id="GO:0016740">
    <property type="term" value="F:transferase activity"/>
    <property type="evidence" value="ECO:0007669"/>
    <property type="project" value="UniProtKB-KW"/>
</dbReference>
<name>A0AAX2JD47_9FUSO</name>
<organism evidence="2 3">
    <name type="scientific">Fusobacterium ulcerans</name>
    <dbReference type="NCBI Taxonomy" id="861"/>
    <lineage>
        <taxon>Bacteria</taxon>
        <taxon>Fusobacteriati</taxon>
        <taxon>Fusobacteriota</taxon>
        <taxon>Fusobacteriia</taxon>
        <taxon>Fusobacteriales</taxon>
        <taxon>Fusobacteriaceae</taxon>
        <taxon>Fusobacterium</taxon>
    </lineage>
</organism>
<dbReference type="InterPro" id="IPR016152">
    <property type="entry name" value="PTrfase/Anion_transptr"/>
</dbReference>
<dbReference type="PANTHER" id="PTHR47738:SF3">
    <property type="entry name" value="PHOSPHOTRANSFERASE SYSTEM MANNITOL_FRUCTOSE-SPECIFIC IIA DOMAIN CONTAINING PROTEIN"/>
    <property type="match status" value="1"/>
</dbReference>
<dbReference type="GeneID" id="78453840"/>
<dbReference type="AlphaFoldDB" id="A0AAX2JD47"/>
<dbReference type="CDD" id="cd00211">
    <property type="entry name" value="PTS_IIA_fru"/>
    <property type="match status" value="1"/>
</dbReference>
<dbReference type="Proteomes" id="UP000249008">
    <property type="component" value="Chromosome 1"/>
</dbReference>
<dbReference type="EC" id="2.7.1.-" evidence="2"/>
<dbReference type="SUPFAM" id="SSF55804">
    <property type="entry name" value="Phoshotransferase/anion transport protein"/>
    <property type="match status" value="1"/>
</dbReference>
<dbReference type="EMBL" id="LS483487">
    <property type="protein sequence ID" value="SQJ11082.1"/>
    <property type="molecule type" value="Genomic_DNA"/>
</dbReference>
<sequence length="154" mass="17850">MIDNFFLDQDLFIKNSNFKNQNSLFEEFGKVLISKKYVSSDYIEAIKDREKLYPTGISTSSYAVAIPHVDAKYAKTNTMYVITSKDGIEFEDSEEDRNINAKIIFGIIIKSHDSHIDFLVQISRLIQDENLLEQIYTAKDAKEMKCILEDYLKN</sequence>
<dbReference type="PROSITE" id="PS51094">
    <property type="entry name" value="PTS_EIIA_TYPE_2"/>
    <property type="match status" value="1"/>
</dbReference>
<dbReference type="PANTHER" id="PTHR47738">
    <property type="entry name" value="PTS SYSTEM FRUCTOSE-LIKE EIIA COMPONENT-RELATED"/>
    <property type="match status" value="1"/>
</dbReference>
<dbReference type="Gene3D" id="3.40.930.10">
    <property type="entry name" value="Mannitol-specific EII, Chain A"/>
    <property type="match status" value="1"/>
</dbReference>
<gene>
    <name evidence="2" type="primary">mtlF</name>
    <name evidence="2" type="ORF">NCTC12112_02562</name>
</gene>
<protein>
    <submittedName>
        <fullName evidence="2">Mannitol-specific phosphotransferase enzyme IIA component</fullName>
        <ecNumber evidence="2">2.7.1.-</ecNumber>
    </submittedName>
</protein>
<evidence type="ECO:0000313" key="3">
    <source>
        <dbReference type="Proteomes" id="UP000249008"/>
    </source>
</evidence>
<dbReference type="InterPro" id="IPR051541">
    <property type="entry name" value="PTS_SugarTrans_NitroReg"/>
</dbReference>
<evidence type="ECO:0000313" key="2">
    <source>
        <dbReference type="EMBL" id="SQJ11082.1"/>
    </source>
</evidence>